<dbReference type="EMBL" id="KZ288357">
    <property type="protein sequence ID" value="PBC27138.1"/>
    <property type="molecule type" value="Genomic_DNA"/>
</dbReference>
<accession>A0A2A3E609</accession>
<feature type="compositionally biased region" description="Basic and acidic residues" evidence="2">
    <location>
        <begin position="67"/>
        <end position="82"/>
    </location>
</feature>
<proteinExistence type="predicted"/>
<evidence type="ECO:0000313" key="5">
    <source>
        <dbReference type="EMBL" id="PBC27138.1"/>
    </source>
</evidence>
<reference evidence="5 6" key="1">
    <citation type="submission" date="2014-07" db="EMBL/GenBank/DDBJ databases">
        <title>Genomic and transcriptomic analysis on Apis cerana provide comprehensive insights into honey bee biology.</title>
        <authorList>
            <person name="Diao Q."/>
            <person name="Sun L."/>
            <person name="Zheng H."/>
            <person name="Zheng H."/>
            <person name="Xu S."/>
            <person name="Wang S."/>
            <person name="Zeng Z."/>
            <person name="Hu F."/>
            <person name="Su S."/>
            <person name="Wu J."/>
        </authorList>
    </citation>
    <scope>NUCLEOTIDE SEQUENCE [LARGE SCALE GENOMIC DNA]</scope>
    <source>
        <tissue evidence="5">Pupae without intestine</tissue>
    </source>
</reference>
<dbReference type="OrthoDB" id="9972657at2759"/>
<evidence type="ECO:0000313" key="6">
    <source>
        <dbReference type="Proteomes" id="UP000242457"/>
    </source>
</evidence>
<dbReference type="GO" id="GO:0007160">
    <property type="term" value="P:cell-matrix adhesion"/>
    <property type="evidence" value="ECO:0007669"/>
    <property type="project" value="InterPro"/>
</dbReference>
<feature type="compositionally biased region" description="Low complexity" evidence="2">
    <location>
        <begin position="44"/>
        <end position="55"/>
    </location>
</feature>
<feature type="signal peptide" evidence="3">
    <location>
        <begin position="1"/>
        <end position="25"/>
    </location>
</feature>
<evidence type="ECO:0000256" key="1">
    <source>
        <dbReference type="ARBA" id="ARBA00023157"/>
    </source>
</evidence>
<dbReference type="Pfam" id="PF06119">
    <property type="entry name" value="NIDO"/>
    <property type="match status" value="1"/>
</dbReference>
<feature type="region of interest" description="Disordered" evidence="2">
    <location>
        <begin position="42"/>
        <end position="88"/>
    </location>
</feature>
<dbReference type="PANTHER" id="PTHR13802">
    <property type="entry name" value="MUCIN 4-RELATED"/>
    <property type="match status" value="1"/>
</dbReference>
<dbReference type="InterPro" id="IPR051495">
    <property type="entry name" value="Epithelial_Barrier/Signaling"/>
</dbReference>
<feature type="chain" id="PRO_5012652426" evidence="3">
    <location>
        <begin position="26"/>
        <end position="367"/>
    </location>
</feature>
<dbReference type="Proteomes" id="UP000242457">
    <property type="component" value="Unassembled WGS sequence"/>
</dbReference>
<name>A0A2A3E609_APICC</name>
<evidence type="ECO:0000259" key="4">
    <source>
        <dbReference type="PROSITE" id="PS51220"/>
    </source>
</evidence>
<evidence type="ECO:0000256" key="3">
    <source>
        <dbReference type="SAM" id="SignalP"/>
    </source>
</evidence>
<sequence>MGNRVFAFIVSLCFLPLLPINEASAEIENVLDESTKYEKSIFQGNDENNGESSNETWNNLSEATGLNEDRSNRDKGEEEKENILTSVDDDNYEARYPNSRVRQVRCSDYVLTEERLKEIRSEFVYWFFEDDYLEEIQAWTPQTTKNFSFQLPFFGFRFNYTRVSVNGYLEFTDPPERYTYPLVFPVRRWPKENDPSFIGIFFSKCRIGEIRPTDRDRREPGVYFRIERDLRTRKDQLGVEMRERLKWDVREGTGAGAFVPKHAITVTWKNVSFIGGVDNSLYTTNTFQMVLATDEASTYAMFNYVDVEWTSHTEAGGDTVHGDGGVSAFVGFNAGNGTGSYEYEPYSQTPHIRDLTRGGWILKAVYE</sequence>
<dbReference type="PANTHER" id="PTHR13802:SF52">
    <property type="entry name" value="MUCIN-4"/>
    <property type="match status" value="1"/>
</dbReference>
<dbReference type="AlphaFoldDB" id="A0A2A3E609"/>
<dbReference type="SMART" id="SM00539">
    <property type="entry name" value="NIDO"/>
    <property type="match status" value="1"/>
</dbReference>
<evidence type="ECO:0000256" key="2">
    <source>
        <dbReference type="SAM" id="MobiDB-lite"/>
    </source>
</evidence>
<keyword evidence="1" id="KW-1015">Disulfide bond</keyword>
<keyword evidence="6" id="KW-1185">Reference proteome</keyword>
<organism evidence="5 6">
    <name type="scientific">Apis cerana cerana</name>
    <name type="common">Oriental honeybee</name>
    <dbReference type="NCBI Taxonomy" id="94128"/>
    <lineage>
        <taxon>Eukaryota</taxon>
        <taxon>Metazoa</taxon>
        <taxon>Ecdysozoa</taxon>
        <taxon>Arthropoda</taxon>
        <taxon>Hexapoda</taxon>
        <taxon>Insecta</taxon>
        <taxon>Pterygota</taxon>
        <taxon>Neoptera</taxon>
        <taxon>Endopterygota</taxon>
        <taxon>Hymenoptera</taxon>
        <taxon>Apocrita</taxon>
        <taxon>Aculeata</taxon>
        <taxon>Apoidea</taxon>
        <taxon>Anthophila</taxon>
        <taxon>Apidae</taxon>
        <taxon>Apis</taxon>
    </lineage>
</organism>
<dbReference type="InterPro" id="IPR003886">
    <property type="entry name" value="NIDO_dom"/>
</dbReference>
<dbReference type="PROSITE" id="PS51220">
    <property type="entry name" value="NIDO"/>
    <property type="match status" value="1"/>
</dbReference>
<keyword evidence="3" id="KW-0732">Signal</keyword>
<protein>
    <submittedName>
        <fullName evidence="5">Extracellular domain-containing protein</fullName>
    </submittedName>
</protein>
<gene>
    <name evidence="5" type="ORF">APICC_07146</name>
</gene>
<feature type="domain" description="NIDO" evidence="4">
    <location>
        <begin position="210"/>
        <end position="367"/>
    </location>
</feature>